<dbReference type="InterPro" id="IPR027417">
    <property type="entry name" value="P-loop_NTPase"/>
</dbReference>
<organism evidence="2">
    <name type="scientific">Magallana gigas</name>
    <name type="common">Pacific oyster</name>
    <name type="synonym">Crassostrea gigas</name>
    <dbReference type="NCBI Taxonomy" id="29159"/>
    <lineage>
        <taxon>Eukaryota</taxon>
        <taxon>Metazoa</taxon>
        <taxon>Spiralia</taxon>
        <taxon>Lophotrochozoa</taxon>
        <taxon>Mollusca</taxon>
        <taxon>Bivalvia</taxon>
        <taxon>Autobranchia</taxon>
        <taxon>Pteriomorphia</taxon>
        <taxon>Ostreida</taxon>
        <taxon>Ostreoidea</taxon>
        <taxon>Ostreidae</taxon>
        <taxon>Magallana</taxon>
    </lineage>
</organism>
<dbReference type="Pfam" id="PF00350">
    <property type="entry name" value="Dynamin_N"/>
    <property type="match status" value="1"/>
</dbReference>
<name>K1PV64_MAGGI</name>
<proteinExistence type="predicted"/>
<gene>
    <name evidence="2" type="ORF">CGI_10001319</name>
</gene>
<evidence type="ECO:0000259" key="1">
    <source>
        <dbReference type="Pfam" id="PF00350"/>
    </source>
</evidence>
<protein>
    <submittedName>
        <fullName evidence="2">Uncharacterized protein in xynA 3'region</fullName>
    </submittedName>
</protein>
<dbReference type="InterPro" id="IPR045063">
    <property type="entry name" value="Dynamin_N"/>
</dbReference>
<sequence>MPKIKLIVEDDKFWSKFGCILEKTYPGIKEILRDRIQDLEKLDCGIVVAGETSCGKSSLINKLIGSDTLPGDVLETTTKIYRIKYSDTIKVQTFKHGCKEAIDHPCNSLEELHTVLEELEDDDKRDNTICQRGNVVFVDTPGIGDSEDFKQILEEYIPKAVAFIFIVDVNRAGGLQKDRLLPIFSTIKSIAGEMKCFDFEDTLFVRNKWDSIDADHTKKEKIKIKLNKRIKEEWPWVKENHIFDTCLKKDLTNVVDIIEYKSQFQKLEDSIQDLIKRKENIRIQTHGNYLKSVIGDIITILSDGQDTIKREKEANDTSYAHFLEKRNRNRESINLLENNEDKIVMDILKHLVDDLSATSIPKSFQIKY</sequence>
<dbReference type="EMBL" id="JH817980">
    <property type="protein sequence ID" value="EKC22879.1"/>
    <property type="molecule type" value="Genomic_DNA"/>
</dbReference>
<accession>K1PV64</accession>
<dbReference type="InParanoid" id="K1PV64"/>
<dbReference type="Gene3D" id="3.40.50.300">
    <property type="entry name" value="P-loop containing nucleotide triphosphate hydrolases"/>
    <property type="match status" value="1"/>
</dbReference>
<dbReference type="PANTHER" id="PTHR26392">
    <property type="entry name" value="MITOGEN-ACTIVATED PROTEIN KINASE KINASE KINASE 7-RELATED"/>
    <property type="match status" value="1"/>
</dbReference>
<dbReference type="AlphaFoldDB" id="K1PV64"/>
<feature type="domain" description="Dynamin N-terminal" evidence="1">
    <location>
        <begin position="46"/>
        <end position="171"/>
    </location>
</feature>
<evidence type="ECO:0000313" key="2">
    <source>
        <dbReference type="EMBL" id="EKC22879.1"/>
    </source>
</evidence>
<dbReference type="SUPFAM" id="SSF52540">
    <property type="entry name" value="P-loop containing nucleoside triphosphate hydrolases"/>
    <property type="match status" value="1"/>
</dbReference>
<reference evidence="2" key="1">
    <citation type="journal article" date="2012" name="Nature">
        <title>The oyster genome reveals stress adaptation and complexity of shell formation.</title>
        <authorList>
            <person name="Zhang G."/>
            <person name="Fang X."/>
            <person name="Guo X."/>
            <person name="Li L."/>
            <person name="Luo R."/>
            <person name="Xu F."/>
            <person name="Yang P."/>
            <person name="Zhang L."/>
            <person name="Wang X."/>
            <person name="Qi H."/>
            <person name="Xiong Z."/>
            <person name="Que H."/>
            <person name="Xie Y."/>
            <person name="Holland P.W."/>
            <person name="Paps J."/>
            <person name="Zhu Y."/>
            <person name="Wu F."/>
            <person name="Chen Y."/>
            <person name="Wang J."/>
            <person name="Peng C."/>
            <person name="Meng J."/>
            <person name="Yang L."/>
            <person name="Liu J."/>
            <person name="Wen B."/>
            <person name="Zhang N."/>
            <person name="Huang Z."/>
            <person name="Zhu Q."/>
            <person name="Feng Y."/>
            <person name="Mount A."/>
            <person name="Hedgecock D."/>
            <person name="Xu Z."/>
            <person name="Liu Y."/>
            <person name="Domazet-Loso T."/>
            <person name="Du Y."/>
            <person name="Sun X."/>
            <person name="Zhang S."/>
            <person name="Liu B."/>
            <person name="Cheng P."/>
            <person name="Jiang X."/>
            <person name="Li J."/>
            <person name="Fan D."/>
            <person name="Wang W."/>
            <person name="Fu W."/>
            <person name="Wang T."/>
            <person name="Wang B."/>
            <person name="Zhang J."/>
            <person name="Peng Z."/>
            <person name="Li Y."/>
            <person name="Li N."/>
            <person name="Wang J."/>
            <person name="Chen M."/>
            <person name="He Y."/>
            <person name="Tan F."/>
            <person name="Song X."/>
            <person name="Zheng Q."/>
            <person name="Huang R."/>
            <person name="Yang H."/>
            <person name="Du X."/>
            <person name="Chen L."/>
            <person name="Yang M."/>
            <person name="Gaffney P.M."/>
            <person name="Wang S."/>
            <person name="Luo L."/>
            <person name="She Z."/>
            <person name="Ming Y."/>
            <person name="Huang W."/>
            <person name="Zhang S."/>
            <person name="Huang B."/>
            <person name="Zhang Y."/>
            <person name="Qu T."/>
            <person name="Ni P."/>
            <person name="Miao G."/>
            <person name="Wang J."/>
            <person name="Wang Q."/>
            <person name="Steinberg C.E."/>
            <person name="Wang H."/>
            <person name="Li N."/>
            <person name="Qian L."/>
            <person name="Zhang G."/>
            <person name="Li Y."/>
            <person name="Yang H."/>
            <person name="Liu X."/>
            <person name="Wang J."/>
            <person name="Yin Y."/>
            <person name="Wang J."/>
        </authorList>
    </citation>
    <scope>NUCLEOTIDE SEQUENCE [LARGE SCALE GENOMIC DNA]</scope>
    <source>
        <strain evidence="2">05x7-T-G4-1.051#20</strain>
    </source>
</reference>
<dbReference type="HOGENOM" id="CLU_752851_0_0_1"/>
<dbReference type="PANTHER" id="PTHR26392:SF92">
    <property type="entry name" value="PROTEIN KINASE DOMAIN-CONTAINING PROTEIN"/>
    <property type="match status" value="1"/>
</dbReference>